<keyword evidence="1" id="KW-0812">Transmembrane</keyword>
<evidence type="ECO:0000313" key="2">
    <source>
        <dbReference type="EMBL" id="KAE9614248.1"/>
    </source>
</evidence>
<sequence length="62" mass="7301">MVFSVWLVSFCNMWGSLVMDMVLTHAPKPSSFFLLLVVHFFIFDSLLTFQNQTFIQISDLFY</sequence>
<evidence type="ECO:0000256" key="1">
    <source>
        <dbReference type="SAM" id="Phobius"/>
    </source>
</evidence>
<organism evidence="2 3">
    <name type="scientific">Lupinus albus</name>
    <name type="common">White lupine</name>
    <name type="synonym">Lupinus termis</name>
    <dbReference type="NCBI Taxonomy" id="3870"/>
    <lineage>
        <taxon>Eukaryota</taxon>
        <taxon>Viridiplantae</taxon>
        <taxon>Streptophyta</taxon>
        <taxon>Embryophyta</taxon>
        <taxon>Tracheophyta</taxon>
        <taxon>Spermatophyta</taxon>
        <taxon>Magnoliopsida</taxon>
        <taxon>eudicotyledons</taxon>
        <taxon>Gunneridae</taxon>
        <taxon>Pentapetalae</taxon>
        <taxon>rosids</taxon>
        <taxon>fabids</taxon>
        <taxon>Fabales</taxon>
        <taxon>Fabaceae</taxon>
        <taxon>Papilionoideae</taxon>
        <taxon>50 kb inversion clade</taxon>
        <taxon>genistoids sensu lato</taxon>
        <taxon>core genistoids</taxon>
        <taxon>Genisteae</taxon>
        <taxon>Lupinus</taxon>
    </lineage>
</organism>
<keyword evidence="3" id="KW-1185">Reference proteome</keyword>
<keyword evidence="1" id="KW-1133">Transmembrane helix</keyword>
<name>A0A6A4QJ95_LUPAL</name>
<evidence type="ECO:0000313" key="3">
    <source>
        <dbReference type="Proteomes" id="UP000447434"/>
    </source>
</evidence>
<dbReference type="AlphaFoldDB" id="A0A6A4QJ95"/>
<gene>
    <name evidence="2" type="ORF">Lalb_Chr05g0225931</name>
</gene>
<dbReference type="Proteomes" id="UP000447434">
    <property type="component" value="Chromosome 5"/>
</dbReference>
<reference evidence="3" key="1">
    <citation type="journal article" date="2020" name="Nat. Commun.">
        <title>Genome sequence of the cluster root forming white lupin.</title>
        <authorList>
            <person name="Hufnagel B."/>
            <person name="Marques A."/>
            <person name="Soriano A."/>
            <person name="Marques L."/>
            <person name="Divol F."/>
            <person name="Doumas P."/>
            <person name="Sallet E."/>
            <person name="Mancinotti D."/>
            <person name="Carrere S."/>
            <person name="Marande W."/>
            <person name="Arribat S."/>
            <person name="Keller J."/>
            <person name="Huneau C."/>
            <person name="Blein T."/>
            <person name="Aime D."/>
            <person name="Laguerre M."/>
            <person name="Taylor J."/>
            <person name="Schubert V."/>
            <person name="Nelson M."/>
            <person name="Geu-Flores F."/>
            <person name="Crespi M."/>
            <person name="Gallardo-Guerrero K."/>
            <person name="Delaux P.-M."/>
            <person name="Salse J."/>
            <person name="Berges H."/>
            <person name="Guyot R."/>
            <person name="Gouzy J."/>
            <person name="Peret B."/>
        </authorList>
    </citation>
    <scope>NUCLEOTIDE SEQUENCE [LARGE SCALE GENOMIC DNA]</scope>
    <source>
        <strain evidence="3">cv. Amiga</strain>
    </source>
</reference>
<feature type="transmembrane region" description="Helical" evidence="1">
    <location>
        <begin position="31"/>
        <end position="49"/>
    </location>
</feature>
<keyword evidence="1" id="KW-0472">Membrane</keyword>
<comment type="caution">
    <text evidence="2">The sequence shown here is derived from an EMBL/GenBank/DDBJ whole genome shotgun (WGS) entry which is preliminary data.</text>
</comment>
<protein>
    <submittedName>
        <fullName evidence="2">Uncharacterized protein</fullName>
    </submittedName>
</protein>
<proteinExistence type="predicted"/>
<accession>A0A6A4QJ95</accession>
<dbReference type="EMBL" id="WOCE01000005">
    <property type="protein sequence ID" value="KAE9614248.1"/>
    <property type="molecule type" value="Genomic_DNA"/>
</dbReference>